<dbReference type="CDD" id="cd18079">
    <property type="entry name" value="S-AdoMet_synt"/>
    <property type="match status" value="1"/>
</dbReference>
<comment type="pathway">
    <text evidence="1 10">Amino-acid biosynthesis; S-adenosyl-L-methionine biosynthesis; S-adenosyl-L-methionine from L-methionine: step 1/1.</text>
</comment>
<sequence length="386" mass="41655">MSEYSLFTSESVSEGHPDKMADQISDAIVDAIIAEDKHSRIAVETMVKTGMAVIAGEVRTSTYIDLEDLVREVILDIGYNSSEVGFDGASCAVLNAIGKQSADIAMGVDEGSNKDLGAGDQGLMFGYATNETEVLMPAPIFYSHRLVERQAQLRKKGVLPWLRPDAKSQVTLRYENGKPVAVDAVVLSTQHDEGISLGDLREAVLEEVVKPVLPAEWLHSDTLFHINPTGNFVIGGPVGDCGLTGRKIIVDTYGGMARHGGGAFSGKDPSKVDRSAAYAGRYVAKNIVAAGLADRCEIQVSYAIGVAEPTSISINTFGTNKIEESKIESLVREHFDLRPQGIIDMLDLRRPIYRATAAYGHFGRTEPEFTWEHTDKAAVLKAAAGL</sequence>
<evidence type="ECO:0000256" key="7">
    <source>
        <dbReference type="ARBA" id="ARBA00022840"/>
    </source>
</evidence>
<feature type="domain" description="S-adenosylmethionine synthetase central" evidence="14">
    <location>
        <begin position="116"/>
        <end position="232"/>
    </location>
</feature>
<dbReference type="InterPro" id="IPR022631">
    <property type="entry name" value="ADOMET_SYNTHASE_CS"/>
</dbReference>
<keyword evidence="4 10" id="KW-0808">Transferase</keyword>
<comment type="subunit">
    <text evidence="10">Homotetramer; dimer of dimers.</text>
</comment>
<keyword evidence="10" id="KW-0963">Cytoplasm</keyword>
<dbReference type="HAMAP" id="MF_00086">
    <property type="entry name" value="S_AdoMet_synth1"/>
    <property type="match status" value="1"/>
</dbReference>
<dbReference type="InterPro" id="IPR002133">
    <property type="entry name" value="S-AdoMet_synthetase"/>
</dbReference>
<dbReference type="InterPro" id="IPR022630">
    <property type="entry name" value="S-AdoMet_synt_C"/>
</dbReference>
<evidence type="ECO:0000256" key="4">
    <source>
        <dbReference type="ARBA" id="ARBA00022679"/>
    </source>
</evidence>
<evidence type="ECO:0000256" key="2">
    <source>
        <dbReference type="ARBA" id="ARBA00009685"/>
    </source>
</evidence>
<feature type="region of interest" description="Flexible loop" evidence="10">
    <location>
        <begin position="100"/>
        <end position="110"/>
    </location>
</feature>
<dbReference type="SUPFAM" id="SSF55973">
    <property type="entry name" value="S-adenosylmethionine synthetase"/>
    <property type="match status" value="3"/>
</dbReference>
<dbReference type="RefSeq" id="WP_251809852.1">
    <property type="nucleotide sequence ID" value="NZ_CP101527.1"/>
</dbReference>
<dbReference type="GO" id="GO:0004478">
    <property type="term" value="F:methionine adenosyltransferase activity"/>
    <property type="evidence" value="ECO:0007669"/>
    <property type="project" value="UniProtKB-UniRule"/>
</dbReference>
<organism evidence="16 17">
    <name type="scientific">Alkalimarinus sediminis</name>
    <dbReference type="NCBI Taxonomy" id="1632866"/>
    <lineage>
        <taxon>Bacteria</taxon>
        <taxon>Pseudomonadati</taxon>
        <taxon>Pseudomonadota</taxon>
        <taxon>Gammaproteobacteria</taxon>
        <taxon>Alteromonadales</taxon>
        <taxon>Alteromonadaceae</taxon>
        <taxon>Alkalimarinus</taxon>
    </lineage>
</organism>
<evidence type="ECO:0000256" key="10">
    <source>
        <dbReference type="HAMAP-Rule" id="MF_00086"/>
    </source>
</evidence>
<keyword evidence="7 10" id="KW-0067">ATP-binding</keyword>
<comment type="catalytic activity">
    <reaction evidence="10">
        <text>L-methionine + ATP + H2O = S-adenosyl-L-methionine + phosphate + diphosphate</text>
        <dbReference type="Rhea" id="RHEA:21080"/>
        <dbReference type="ChEBI" id="CHEBI:15377"/>
        <dbReference type="ChEBI" id="CHEBI:30616"/>
        <dbReference type="ChEBI" id="CHEBI:33019"/>
        <dbReference type="ChEBI" id="CHEBI:43474"/>
        <dbReference type="ChEBI" id="CHEBI:57844"/>
        <dbReference type="ChEBI" id="CHEBI:59789"/>
        <dbReference type="EC" id="2.5.1.6"/>
    </reaction>
</comment>
<feature type="binding site" description="in other chain" evidence="10">
    <location>
        <position position="271"/>
    </location>
    <ligand>
        <name>L-methionine</name>
        <dbReference type="ChEBI" id="CHEBI:57844"/>
        <note>ligand shared between two neighboring subunits</note>
    </ligand>
</feature>
<dbReference type="NCBIfam" id="TIGR01034">
    <property type="entry name" value="metK"/>
    <property type="match status" value="1"/>
</dbReference>
<feature type="binding site" description="in other chain" evidence="10">
    <location>
        <begin position="165"/>
        <end position="167"/>
    </location>
    <ligand>
        <name>ATP</name>
        <dbReference type="ChEBI" id="CHEBI:30616"/>
        <note>ligand shared between two neighboring subunits</note>
    </ligand>
</feature>
<feature type="binding site" description="in other chain" evidence="10">
    <location>
        <begin position="246"/>
        <end position="247"/>
    </location>
    <ligand>
        <name>ATP</name>
        <dbReference type="ChEBI" id="CHEBI:30616"/>
        <note>ligand shared between two neighboring subunits</note>
    </ligand>
</feature>
<evidence type="ECO:0000256" key="1">
    <source>
        <dbReference type="ARBA" id="ARBA00005224"/>
    </source>
</evidence>
<dbReference type="KEGG" id="asem:NNL22_11750"/>
<name>A0A9E8HJ72_9ALTE</name>
<feature type="binding site" evidence="10">
    <location>
        <position position="263"/>
    </location>
    <ligand>
        <name>ATP</name>
        <dbReference type="ChEBI" id="CHEBI:30616"/>
        <note>ligand shared between two neighboring subunits</note>
    </ligand>
</feature>
<evidence type="ECO:0000256" key="3">
    <source>
        <dbReference type="ARBA" id="ARBA00022563"/>
    </source>
</evidence>
<dbReference type="Gene3D" id="3.30.300.10">
    <property type="match status" value="3"/>
</dbReference>
<evidence type="ECO:0000259" key="13">
    <source>
        <dbReference type="Pfam" id="PF00438"/>
    </source>
</evidence>
<dbReference type="GO" id="GO:0005524">
    <property type="term" value="F:ATP binding"/>
    <property type="evidence" value="ECO:0007669"/>
    <property type="project" value="UniProtKB-UniRule"/>
</dbReference>
<evidence type="ECO:0000256" key="6">
    <source>
        <dbReference type="ARBA" id="ARBA00022741"/>
    </source>
</evidence>
<dbReference type="Pfam" id="PF00438">
    <property type="entry name" value="S-AdoMet_synt_N"/>
    <property type="match status" value="1"/>
</dbReference>
<dbReference type="GO" id="GO:0006730">
    <property type="term" value="P:one-carbon metabolic process"/>
    <property type="evidence" value="ECO:0007669"/>
    <property type="project" value="UniProtKB-KW"/>
</dbReference>
<evidence type="ECO:0000256" key="11">
    <source>
        <dbReference type="RuleBase" id="RU000542"/>
    </source>
</evidence>
<dbReference type="InterPro" id="IPR022628">
    <property type="entry name" value="S-AdoMet_synt_N"/>
</dbReference>
<dbReference type="InterPro" id="IPR022636">
    <property type="entry name" value="S-AdoMet_synthetase_sfam"/>
</dbReference>
<evidence type="ECO:0000256" key="5">
    <source>
        <dbReference type="ARBA" id="ARBA00022723"/>
    </source>
</evidence>
<feature type="binding site" evidence="10">
    <location>
        <position position="240"/>
    </location>
    <ligand>
        <name>ATP</name>
        <dbReference type="ChEBI" id="CHEBI:30616"/>
        <note>ligand shared between two neighboring subunits</note>
    </ligand>
</feature>
<dbReference type="Proteomes" id="UP001164472">
    <property type="component" value="Chromosome"/>
</dbReference>
<evidence type="ECO:0000256" key="12">
    <source>
        <dbReference type="RuleBase" id="RU004462"/>
    </source>
</evidence>
<accession>A0A9E8HJ72</accession>
<feature type="domain" description="S-adenosylmethionine synthetase N-terminal" evidence="13">
    <location>
        <begin position="6"/>
        <end position="102"/>
    </location>
</feature>
<evidence type="ECO:0000259" key="14">
    <source>
        <dbReference type="Pfam" id="PF02772"/>
    </source>
</evidence>
<feature type="binding site" description="in other chain" evidence="10">
    <location>
        <position position="57"/>
    </location>
    <ligand>
        <name>L-methionine</name>
        <dbReference type="ChEBI" id="CHEBI:57844"/>
        <note>ligand shared between two neighboring subunits</note>
    </ligand>
</feature>
<feature type="binding site" description="in other chain" evidence="10">
    <location>
        <position position="100"/>
    </location>
    <ligand>
        <name>L-methionine</name>
        <dbReference type="ChEBI" id="CHEBI:57844"/>
        <note>ligand shared between two neighboring subunits</note>
    </ligand>
</feature>
<keyword evidence="8 10" id="KW-0460">Magnesium</keyword>
<dbReference type="FunFam" id="3.30.300.10:FF:000003">
    <property type="entry name" value="S-adenosylmethionine synthase"/>
    <property type="match status" value="1"/>
</dbReference>
<dbReference type="PANTHER" id="PTHR11964">
    <property type="entry name" value="S-ADENOSYLMETHIONINE SYNTHETASE"/>
    <property type="match status" value="1"/>
</dbReference>
<dbReference type="EC" id="2.5.1.6" evidence="10"/>
<feature type="binding site" description="in other chain" evidence="10">
    <location>
        <position position="16"/>
    </location>
    <ligand>
        <name>ATP</name>
        <dbReference type="ChEBI" id="CHEBI:30616"/>
        <note>ligand shared between two neighboring subunits</note>
    </ligand>
</feature>
<dbReference type="GO" id="GO:0000287">
    <property type="term" value="F:magnesium ion binding"/>
    <property type="evidence" value="ECO:0007669"/>
    <property type="project" value="UniProtKB-UniRule"/>
</dbReference>
<comment type="similarity">
    <text evidence="2 10 12">Belongs to the AdoMet synthase family.</text>
</comment>
<evidence type="ECO:0000256" key="8">
    <source>
        <dbReference type="ARBA" id="ARBA00022842"/>
    </source>
</evidence>
<comment type="cofactor">
    <cofactor evidence="10">
        <name>K(+)</name>
        <dbReference type="ChEBI" id="CHEBI:29103"/>
    </cofactor>
    <text evidence="10">Binds 1 potassium ion per subunit.</text>
</comment>
<keyword evidence="17" id="KW-1185">Reference proteome</keyword>
<keyword evidence="5 10" id="KW-0479">Metal-binding</keyword>
<comment type="cofactor">
    <cofactor evidence="10">
        <name>Mg(2+)</name>
        <dbReference type="ChEBI" id="CHEBI:18420"/>
    </cofactor>
    <text evidence="10">Binds 2 divalent ions per subunit.</text>
</comment>
<protein>
    <recommendedName>
        <fullName evidence="10">S-adenosylmethionine synthase</fullName>
        <shortName evidence="10">AdoMet synthase</shortName>
        <ecNumber evidence="10">2.5.1.6</ecNumber>
    </recommendedName>
    <alternativeName>
        <fullName evidence="10">MAT</fullName>
    </alternativeName>
    <alternativeName>
        <fullName evidence="10">Methionine adenosyltransferase</fullName>
    </alternativeName>
</protein>
<feature type="binding site" evidence="10">
    <location>
        <position position="240"/>
    </location>
    <ligand>
        <name>L-methionine</name>
        <dbReference type="ChEBI" id="CHEBI:57844"/>
        <note>ligand shared between two neighboring subunits</note>
    </ligand>
</feature>
<gene>
    <name evidence="10 16" type="primary">metK</name>
    <name evidence="16" type="ORF">NNL22_11750</name>
</gene>
<feature type="binding site" evidence="10">
    <location>
        <position position="18"/>
    </location>
    <ligand>
        <name>Mg(2+)</name>
        <dbReference type="ChEBI" id="CHEBI:18420"/>
    </ligand>
</feature>
<feature type="binding site" evidence="10">
    <location>
        <position position="44"/>
    </location>
    <ligand>
        <name>K(+)</name>
        <dbReference type="ChEBI" id="CHEBI:29103"/>
    </ligand>
</feature>
<dbReference type="PIRSF" id="PIRSF000497">
    <property type="entry name" value="MAT"/>
    <property type="match status" value="1"/>
</dbReference>
<dbReference type="FunFam" id="3.30.300.10:FF:000004">
    <property type="entry name" value="S-adenosylmethionine synthase"/>
    <property type="match status" value="1"/>
</dbReference>
<feature type="domain" description="S-adenosylmethionine synthetase C-terminal" evidence="15">
    <location>
        <begin position="234"/>
        <end position="372"/>
    </location>
</feature>
<dbReference type="GO" id="GO:0005737">
    <property type="term" value="C:cytoplasm"/>
    <property type="evidence" value="ECO:0007669"/>
    <property type="project" value="UniProtKB-SubCell"/>
</dbReference>
<keyword evidence="6 10" id="KW-0547">Nucleotide-binding</keyword>
<dbReference type="Pfam" id="PF02773">
    <property type="entry name" value="S-AdoMet_synt_C"/>
    <property type="match status" value="1"/>
</dbReference>
<evidence type="ECO:0000313" key="17">
    <source>
        <dbReference type="Proteomes" id="UP001164472"/>
    </source>
</evidence>
<feature type="binding site" evidence="10">
    <location>
        <position position="267"/>
    </location>
    <ligand>
        <name>ATP</name>
        <dbReference type="ChEBI" id="CHEBI:30616"/>
        <note>ligand shared between two neighboring subunits</note>
    </ligand>
</feature>
<comment type="caution">
    <text evidence="10">Lacks conserved residue(s) required for the propagation of feature annotation.</text>
</comment>
<dbReference type="AlphaFoldDB" id="A0A9E8HJ72"/>
<dbReference type="GO" id="GO:0006556">
    <property type="term" value="P:S-adenosylmethionine biosynthetic process"/>
    <property type="evidence" value="ECO:0007669"/>
    <property type="project" value="UniProtKB-UniRule"/>
</dbReference>
<dbReference type="InterPro" id="IPR022629">
    <property type="entry name" value="S-AdoMet_synt_central"/>
</dbReference>
<dbReference type="PROSITE" id="PS00376">
    <property type="entry name" value="ADOMET_SYNTHASE_1"/>
    <property type="match status" value="1"/>
</dbReference>
<dbReference type="EMBL" id="CP101527">
    <property type="protein sequence ID" value="UZW73711.1"/>
    <property type="molecule type" value="Genomic_DNA"/>
</dbReference>
<comment type="subcellular location">
    <subcellularLocation>
        <location evidence="10 11">Cytoplasm</location>
    </subcellularLocation>
</comment>
<dbReference type="PROSITE" id="PS00377">
    <property type="entry name" value="ADOMET_SYNTHASE_2"/>
    <property type="match status" value="1"/>
</dbReference>
<comment type="function">
    <text evidence="10">Catalyzes the formation of S-adenosylmethionine (AdoMet) from methionine and ATP. The overall synthetic reaction is composed of two sequential steps, AdoMet formation and the subsequent tripolyphosphate hydrolysis which occurs prior to release of AdoMet from the enzyme.</text>
</comment>
<keyword evidence="3 10" id="KW-0554">One-carbon metabolism</keyword>
<reference evidence="16" key="1">
    <citation type="submission" date="2022-07" db="EMBL/GenBank/DDBJ databases">
        <title>Alkalimarinus sp. nov., isolated from gut of a Alitta virens.</title>
        <authorList>
            <person name="Yang A.I."/>
            <person name="Shin N.-R."/>
        </authorList>
    </citation>
    <scope>NUCLEOTIDE SEQUENCE</scope>
    <source>
        <strain evidence="16">FA028</strain>
    </source>
</reference>
<evidence type="ECO:0000256" key="9">
    <source>
        <dbReference type="ARBA" id="ARBA00022958"/>
    </source>
</evidence>
<evidence type="ECO:0000313" key="16">
    <source>
        <dbReference type="EMBL" id="UZW73711.1"/>
    </source>
</evidence>
<evidence type="ECO:0000259" key="15">
    <source>
        <dbReference type="Pfam" id="PF02773"/>
    </source>
</evidence>
<dbReference type="Pfam" id="PF02772">
    <property type="entry name" value="S-AdoMet_synt_M"/>
    <property type="match status" value="1"/>
</dbReference>
<proteinExistence type="inferred from homology"/>
<keyword evidence="9 10" id="KW-0630">Potassium</keyword>